<dbReference type="UniPathway" id="UPA00904">
    <property type="reaction ID" value="UER00877"/>
</dbReference>
<dbReference type="InterPro" id="IPR036412">
    <property type="entry name" value="HAD-like_sf"/>
</dbReference>
<reference evidence="7 8" key="1">
    <citation type="submission" date="2015-04" db="EMBL/GenBank/DDBJ databases">
        <title>Taxonomic description and genome sequence of Bacillus campisalis sp. nov., a novel member of the genus Bacillus isolated from solar saltern.</title>
        <authorList>
            <person name="Mathan Kumar R."/>
            <person name="Kaur G."/>
            <person name="Kumar A."/>
            <person name="Singh N.K."/>
            <person name="Kaur N."/>
            <person name="Kumar N."/>
            <person name="Mayilraj S."/>
        </authorList>
    </citation>
    <scope>NUCLEOTIDE SEQUENCE [LARGE SCALE GENOMIC DNA]</scope>
    <source>
        <strain evidence="7 8">SA2-6</strain>
    </source>
</reference>
<gene>
    <name evidence="5 7" type="primary">mtnX</name>
    <name evidence="7" type="ORF">WQ57_15455</name>
</gene>
<dbReference type="HAMAP" id="MF_01680">
    <property type="entry name" value="Salvage_MtnX"/>
    <property type="match status" value="1"/>
</dbReference>
<comment type="similarity">
    <text evidence="5">Belongs to the HAD-like hydrolase superfamily. MtnX family.</text>
</comment>
<dbReference type="NCBIfam" id="TIGR01489">
    <property type="entry name" value="DKMTPPase-SF"/>
    <property type="match status" value="1"/>
</dbReference>
<dbReference type="Gene3D" id="3.90.1470.20">
    <property type="match status" value="1"/>
</dbReference>
<dbReference type="GO" id="GO:0006564">
    <property type="term" value="P:L-serine biosynthetic process"/>
    <property type="evidence" value="ECO:0007669"/>
    <property type="project" value="TreeGrafter"/>
</dbReference>
<dbReference type="EMBL" id="LAYY01000017">
    <property type="protein sequence ID" value="KKK37121.1"/>
    <property type="molecule type" value="Genomic_DNA"/>
</dbReference>
<comment type="similarity">
    <text evidence="1">Belongs to the HAD-like hydrolase superfamily. SerB family.</text>
</comment>
<dbReference type="GO" id="GO:0000287">
    <property type="term" value="F:magnesium ion binding"/>
    <property type="evidence" value="ECO:0007669"/>
    <property type="project" value="TreeGrafter"/>
</dbReference>
<dbReference type="AlphaFoldDB" id="A0A0M2STS9"/>
<dbReference type="SUPFAM" id="SSF56784">
    <property type="entry name" value="HAD-like"/>
    <property type="match status" value="1"/>
</dbReference>
<evidence type="ECO:0000256" key="5">
    <source>
        <dbReference type="HAMAP-Rule" id="MF_01680"/>
    </source>
</evidence>
<dbReference type="PATRIC" id="fig|1408103.3.peg.3449"/>
<dbReference type="NCBIfam" id="TIGR01488">
    <property type="entry name" value="HAD-SF-IB"/>
    <property type="match status" value="1"/>
</dbReference>
<dbReference type="InterPro" id="IPR006384">
    <property type="entry name" value="HAD_hydro_PyrdxlP_Pase-like"/>
</dbReference>
<dbReference type="GO" id="GO:0036424">
    <property type="term" value="F:L-phosphoserine phosphatase activity"/>
    <property type="evidence" value="ECO:0007669"/>
    <property type="project" value="TreeGrafter"/>
</dbReference>
<dbReference type="InterPro" id="IPR050582">
    <property type="entry name" value="HAD-like_SerB"/>
</dbReference>
<evidence type="ECO:0000256" key="6">
    <source>
        <dbReference type="NCBIfam" id="TIGR03333"/>
    </source>
</evidence>
<dbReference type="CDD" id="cd07524">
    <property type="entry name" value="HAD_Pase"/>
    <property type="match status" value="1"/>
</dbReference>
<organism evidence="7 8">
    <name type="scientific">Mesobacillus campisalis</name>
    <dbReference type="NCBI Taxonomy" id="1408103"/>
    <lineage>
        <taxon>Bacteria</taxon>
        <taxon>Bacillati</taxon>
        <taxon>Bacillota</taxon>
        <taxon>Bacilli</taxon>
        <taxon>Bacillales</taxon>
        <taxon>Bacillaceae</taxon>
        <taxon>Mesobacillus</taxon>
    </lineage>
</organism>
<keyword evidence="8" id="KW-1185">Reference proteome</keyword>
<comment type="catalytic activity">
    <reaction evidence="5">
        <text>2-hydroxy-5-methylsulfanyl-3-oxopent-1-enyl phosphate + H2O = 1,2-dihydroxy-5-(methylsulfanyl)pent-1-en-3-one + phosphate</text>
        <dbReference type="Rhea" id="RHEA:14481"/>
        <dbReference type="ChEBI" id="CHEBI:15377"/>
        <dbReference type="ChEBI" id="CHEBI:43474"/>
        <dbReference type="ChEBI" id="CHEBI:49252"/>
        <dbReference type="ChEBI" id="CHEBI:59505"/>
        <dbReference type="EC" id="3.1.3.87"/>
    </reaction>
</comment>
<dbReference type="GO" id="GO:0043716">
    <property type="term" value="F:2-hydroxy-3-keto-5-methylthiopentenyl-1-phosphate phosphatase activity"/>
    <property type="evidence" value="ECO:0007669"/>
    <property type="project" value="UniProtKB-UniRule"/>
</dbReference>
<evidence type="ECO:0000256" key="4">
    <source>
        <dbReference type="ARBA" id="ARBA00023167"/>
    </source>
</evidence>
<name>A0A0M2STS9_9BACI</name>
<dbReference type="NCBIfam" id="TIGR03333">
    <property type="entry name" value="salvage_mtnX"/>
    <property type="match status" value="1"/>
</dbReference>
<dbReference type="PANTHER" id="PTHR43344">
    <property type="entry name" value="PHOSPHOSERINE PHOSPHATASE"/>
    <property type="match status" value="1"/>
</dbReference>
<evidence type="ECO:0000256" key="1">
    <source>
        <dbReference type="ARBA" id="ARBA00009184"/>
    </source>
</evidence>
<protein>
    <recommendedName>
        <fullName evidence="5 6">2-hydroxy-3-keto-5-methylthiopentenyl-1-phosphate phosphatase</fullName>
        <shortName evidence="5">HK-MTPenyl-1-P phosphatase</shortName>
        <ecNumber evidence="5 6">3.1.3.87</ecNumber>
    </recommendedName>
</protein>
<dbReference type="PANTHER" id="PTHR43344:SF21">
    <property type="entry name" value="POLYOL PHOSPHATE PHOSPHATASE PYP1"/>
    <property type="match status" value="1"/>
</dbReference>
<dbReference type="InterPro" id="IPR017718">
    <property type="entry name" value="HAD-SF_hydro_IB_MtnX"/>
</dbReference>
<dbReference type="GO" id="GO:0005737">
    <property type="term" value="C:cytoplasm"/>
    <property type="evidence" value="ECO:0007669"/>
    <property type="project" value="TreeGrafter"/>
</dbReference>
<comment type="caution">
    <text evidence="7">The sequence shown here is derived from an EMBL/GenBank/DDBJ whole genome shotgun (WGS) entry which is preliminary data.</text>
</comment>
<accession>A0A0M2STS9</accession>
<evidence type="ECO:0000313" key="8">
    <source>
        <dbReference type="Proteomes" id="UP000034166"/>
    </source>
</evidence>
<comment type="function">
    <text evidence="5">Dephosphorylates 2-hydroxy-3-keto-5-methylthiopentenyl-1-phosphate (HK-MTPenyl-1-P) yielding 1,2-dihydroxy-3-keto-5-methylthiopentene (DHK-MTPene).</text>
</comment>
<dbReference type="InterPro" id="IPR023214">
    <property type="entry name" value="HAD_sf"/>
</dbReference>
<sequence length="221" mass="24562">MKKPVIFCDFDGTITNKDNIVNIMKQFAPPEADAIKDAILEQKISIQEGVQKLLSLLPSSIKDEIISFVLQDAKIREGFGEFVAFAKKQHIPLYIVSGGIDFFVYPVLEPFGPFEGIYCNEADFSGKQILISYPHPCDDSCTGKGCGCCKPSIIRTIADEGHTTIVIGDSVTDIEAAKMADIVIARDYLIKKCEELGIPYEPFSTFHDCIRIIEKEMEVKV</sequence>
<evidence type="ECO:0000256" key="3">
    <source>
        <dbReference type="ARBA" id="ARBA00022801"/>
    </source>
</evidence>
<dbReference type="OrthoDB" id="9804940at2"/>
<proteinExistence type="inferred from homology"/>
<dbReference type="Pfam" id="PF12710">
    <property type="entry name" value="HAD"/>
    <property type="match status" value="1"/>
</dbReference>
<evidence type="ECO:0000256" key="2">
    <source>
        <dbReference type="ARBA" id="ARBA00022605"/>
    </source>
</evidence>
<dbReference type="NCBIfam" id="NF007103">
    <property type="entry name" value="PRK09552.1"/>
    <property type="match status" value="1"/>
</dbReference>
<dbReference type="RefSeq" id="WP_046524664.1">
    <property type="nucleotide sequence ID" value="NZ_LAYY01000017.1"/>
</dbReference>
<dbReference type="Gene3D" id="3.40.50.1000">
    <property type="entry name" value="HAD superfamily/HAD-like"/>
    <property type="match status" value="1"/>
</dbReference>
<comment type="pathway">
    <text evidence="5">Amino-acid biosynthesis; L-methionine biosynthesis via salvage pathway; L-methionine from S-methyl-5-thio-alpha-D-ribose 1-phosphate: step 4/6.</text>
</comment>
<dbReference type="GO" id="GO:0019509">
    <property type="term" value="P:L-methionine salvage from methylthioadenosine"/>
    <property type="evidence" value="ECO:0007669"/>
    <property type="project" value="UniProtKB-UniRule"/>
</dbReference>
<keyword evidence="3 5" id="KW-0378">Hydrolase</keyword>
<keyword evidence="4 5" id="KW-0486">Methionine biosynthesis</keyword>
<dbReference type="EC" id="3.1.3.87" evidence="5 6"/>
<evidence type="ECO:0000313" key="7">
    <source>
        <dbReference type="EMBL" id="KKK37121.1"/>
    </source>
</evidence>
<dbReference type="Proteomes" id="UP000034166">
    <property type="component" value="Unassembled WGS sequence"/>
</dbReference>
<keyword evidence="2 5" id="KW-0028">Amino-acid biosynthesis</keyword>